<dbReference type="KEGG" id="mbr:MONBRDRAFT_26425"/>
<evidence type="ECO:0000313" key="3">
    <source>
        <dbReference type="Proteomes" id="UP000001357"/>
    </source>
</evidence>
<dbReference type="InParanoid" id="A9V2C0"/>
<sequence length="189" mass="20794">MGKKKGAKKKGSKKAPEKPPKIPGHTLGGMPMFVHALSGRPLEVTELRFATIAALKERVAELTKFSVDCMTLLFPTTPQDPDGHSVASIRAFRPSWPWPADLRVRILHDAATLSASGLKEHSVIYVLVRLQVMAGTNVFEREDDPIKMMTKRAGQRFLQLARGRPVDPFETAAAAAEEAKAKVKDPFKI</sequence>
<proteinExistence type="predicted"/>
<evidence type="ECO:0000256" key="1">
    <source>
        <dbReference type="SAM" id="MobiDB-lite"/>
    </source>
</evidence>
<dbReference type="CDD" id="cd17039">
    <property type="entry name" value="Ubl_ubiquitin_like"/>
    <property type="match status" value="1"/>
</dbReference>
<dbReference type="SUPFAM" id="SSF54236">
    <property type="entry name" value="Ubiquitin-like"/>
    <property type="match status" value="1"/>
</dbReference>
<protein>
    <recommendedName>
        <fullName evidence="4">Ubiquitin-like domain-containing protein</fullName>
    </recommendedName>
</protein>
<keyword evidence="3" id="KW-1185">Reference proteome</keyword>
<dbReference type="RefSeq" id="XP_001746942.1">
    <property type="nucleotide sequence ID" value="XM_001746890.1"/>
</dbReference>
<evidence type="ECO:0008006" key="4">
    <source>
        <dbReference type="Google" id="ProtNLM"/>
    </source>
</evidence>
<dbReference type="GeneID" id="5892119"/>
<evidence type="ECO:0000313" key="2">
    <source>
        <dbReference type="EMBL" id="EDQ88349.1"/>
    </source>
</evidence>
<dbReference type="EMBL" id="CH991555">
    <property type="protein sequence ID" value="EDQ88349.1"/>
    <property type="molecule type" value="Genomic_DNA"/>
</dbReference>
<dbReference type="Gene3D" id="3.10.20.90">
    <property type="entry name" value="Phosphatidylinositol 3-kinase Catalytic Subunit, Chain A, domain 1"/>
    <property type="match status" value="1"/>
</dbReference>
<feature type="region of interest" description="Disordered" evidence="1">
    <location>
        <begin position="1"/>
        <end position="27"/>
    </location>
</feature>
<gene>
    <name evidence="2" type="ORF">MONBRDRAFT_26425</name>
</gene>
<name>A9V2C0_MONBE</name>
<dbReference type="Proteomes" id="UP000001357">
    <property type="component" value="Unassembled WGS sequence"/>
</dbReference>
<organism evidence="2 3">
    <name type="scientific">Monosiga brevicollis</name>
    <name type="common">Choanoflagellate</name>
    <dbReference type="NCBI Taxonomy" id="81824"/>
    <lineage>
        <taxon>Eukaryota</taxon>
        <taxon>Choanoflagellata</taxon>
        <taxon>Craspedida</taxon>
        <taxon>Salpingoecidae</taxon>
        <taxon>Monosiga</taxon>
    </lineage>
</organism>
<reference evidence="2 3" key="1">
    <citation type="journal article" date="2008" name="Nature">
        <title>The genome of the choanoflagellate Monosiga brevicollis and the origin of metazoans.</title>
        <authorList>
            <consortium name="JGI Sequencing"/>
            <person name="King N."/>
            <person name="Westbrook M.J."/>
            <person name="Young S.L."/>
            <person name="Kuo A."/>
            <person name="Abedin M."/>
            <person name="Chapman J."/>
            <person name="Fairclough S."/>
            <person name="Hellsten U."/>
            <person name="Isogai Y."/>
            <person name="Letunic I."/>
            <person name="Marr M."/>
            <person name="Pincus D."/>
            <person name="Putnam N."/>
            <person name="Rokas A."/>
            <person name="Wright K.J."/>
            <person name="Zuzow R."/>
            <person name="Dirks W."/>
            <person name="Good M."/>
            <person name="Goodstein D."/>
            <person name="Lemons D."/>
            <person name="Li W."/>
            <person name="Lyons J.B."/>
            <person name="Morris A."/>
            <person name="Nichols S."/>
            <person name="Richter D.J."/>
            <person name="Salamov A."/>
            <person name="Bork P."/>
            <person name="Lim W.A."/>
            <person name="Manning G."/>
            <person name="Miller W.T."/>
            <person name="McGinnis W."/>
            <person name="Shapiro H."/>
            <person name="Tjian R."/>
            <person name="Grigoriev I.V."/>
            <person name="Rokhsar D."/>
        </authorList>
    </citation>
    <scope>NUCLEOTIDE SEQUENCE [LARGE SCALE GENOMIC DNA]</scope>
    <source>
        <strain evidence="3">MX1 / ATCC 50154</strain>
    </source>
</reference>
<dbReference type="AlphaFoldDB" id="A9V2C0"/>
<feature type="compositionally biased region" description="Basic residues" evidence="1">
    <location>
        <begin position="1"/>
        <end position="13"/>
    </location>
</feature>
<dbReference type="InterPro" id="IPR029071">
    <property type="entry name" value="Ubiquitin-like_domsf"/>
</dbReference>
<accession>A9V2C0</accession>